<organism evidence="1">
    <name type="scientific">Pelagomonas calceolata</name>
    <dbReference type="NCBI Taxonomy" id="35677"/>
    <lineage>
        <taxon>Eukaryota</taxon>
        <taxon>Sar</taxon>
        <taxon>Stramenopiles</taxon>
        <taxon>Ochrophyta</taxon>
        <taxon>Pelagophyceae</taxon>
        <taxon>Pelagomonadales</taxon>
        <taxon>Pelagomonadaceae</taxon>
        <taxon>Pelagomonas</taxon>
    </lineage>
</organism>
<evidence type="ECO:0000313" key="3">
    <source>
        <dbReference type="Proteomes" id="UP000789595"/>
    </source>
</evidence>
<gene>
    <name evidence="1" type="ORF">PCAL00307_LOCUS17065</name>
    <name evidence="2" type="ORF">PECAL_3P18680</name>
</gene>
<reference evidence="1" key="1">
    <citation type="submission" date="2021-01" db="EMBL/GenBank/DDBJ databases">
        <authorList>
            <person name="Corre E."/>
            <person name="Pelletier E."/>
            <person name="Niang G."/>
            <person name="Scheremetjew M."/>
            <person name="Finn R."/>
            <person name="Kale V."/>
            <person name="Holt S."/>
            <person name="Cochrane G."/>
            <person name="Meng A."/>
            <person name="Brown T."/>
            <person name="Cohen L."/>
        </authorList>
    </citation>
    <scope>NUCLEOTIDE SEQUENCE</scope>
    <source>
        <strain evidence="1">CCMP1756</strain>
    </source>
</reference>
<evidence type="ECO:0000313" key="1">
    <source>
        <dbReference type="EMBL" id="CAE0701629.1"/>
    </source>
</evidence>
<accession>A0A7S4EAR2</accession>
<dbReference type="EMBL" id="CAKKNE010000003">
    <property type="protein sequence ID" value="CAH0371904.1"/>
    <property type="molecule type" value="Genomic_DNA"/>
</dbReference>
<protein>
    <submittedName>
        <fullName evidence="1">Uncharacterized protein</fullName>
    </submittedName>
</protein>
<keyword evidence="3" id="KW-1185">Reference proteome</keyword>
<dbReference type="Proteomes" id="UP000789595">
    <property type="component" value="Unassembled WGS sequence"/>
</dbReference>
<dbReference type="EMBL" id="HBIW01019869">
    <property type="protein sequence ID" value="CAE0701629.1"/>
    <property type="molecule type" value="Transcribed_RNA"/>
</dbReference>
<sequence length="549" mass="60914">MSVVVYTWLEIAGIKDGESVALMALTSEIANQMDPQFLDAASLRQVNIRPSSLDQLLVNRQGRNFILELFSSLKKQGYGRSDFLSLCLREIIAIGHVSELLKARDLILCEDLHVFDAALVYFSTCAKNAMQNAAPYALDERAIPASVLVIENVLQPCSMCLEASCYAFHFFKMLEEGDVRDELLWLRAGLEIRPSAGIPERVVIGSCGISLRSNLREAALRFLSKDSSSVLDKLPDSFSHNPSFLDLPLVADRLFAIAFDPQLAHGVILPVISLMIAVAATRSTGYRRNEPRDDTSAITAELACTAASVLACGRRCLEERLVSHPNELEADGSVSRGDALLSLSRYFPAARHGVLVWLKKCLLDPGWLSTRLSRFSPTLISILKVYATYPRSQREVFEVLKLVVENPWRAIPAASYAKCDGSALSPHVQEKYELTDARKAALFALIDLAVAWHGAPEVLYFVENSKGIDASQLRHVVVQLSRKTLPPYSFRFAHAVATLLSCFKAKQIWHSETYSHEDRQLIRTLSSQIATTLRGRTIHYTYLAQLGCG</sequence>
<proteinExistence type="predicted"/>
<dbReference type="AlphaFoldDB" id="A0A7S4EAR2"/>
<reference evidence="2" key="2">
    <citation type="submission" date="2021-11" db="EMBL/GenBank/DDBJ databases">
        <authorList>
            <consortium name="Genoscope - CEA"/>
            <person name="William W."/>
        </authorList>
    </citation>
    <scope>NUCLEOTIDE SEQUENCE</scope>
</reference>
<name>A0A7S4EAR2_9STRA</name>
<evidence type="ECO:0000313" key="2">
    <source>
        <dbReference type="EMBL" id="CAH0371904.1"/>
    </source>
</evidence>